<organism evidence="3 4">
    <name type="scientific">Candidatus Magasanikbacteria bacterium RIFOXYB1_FULL_40_15</name>
    <dbReference type="NCBI Taxonomy" id="1798697"/>
    <lineage>
        <taxon>Bacteria</taxon>
        <taxon>Candidatus Magasanikiibacteriota</taxon>
    </lineage>
</organism>
<accession>A0A1F6NI57</accession>
<evidence type="ECO:0000256" key="1">
    <source>
        <dbReference type="SAM" id="MobiDB-lite"/>
    </source>
</evidence>
<gene>
    <name evidence="3" type="ORF">A2373_02090</name>
</gene>
<proteinExistence type="predicted"/>
<dbReference type="AlphaFoldDB" id="A0A1F6NI57"/>
<keyword evidence="2" id="KW-0812">Transmembrane</keyword>
<dbReference type="Proteomes" id="UP000176300">
    <property type="component" value="Unassembled WGS sequence"/>
</dbReference>
<name>A0A1F6NI57_9BACT</name>
<dbReference type="STRING" id="1798697.A2373_02090"/>
<feature type="compositionally biased region" description="Basic and acidic residues" evidence="1">
    <location>
        <begin position="97"/>
        <end position="119"/>
    </location>
</feature>
<sequence>MVWNRKKKTSKEEKMNAHISVIPEIFYGGKDPLIYHEQKKAPEKQKPKKVEIKKNLPTSKKKLLVVLITAFVVVVVTASLYYVRQMSLDSKKDGKIVERPSMKEETAKEPVKEEPKEEPEIVEEQPPAEEPVEPVEEKQTTIVFPSILLQDSPDIDIDSLTDEEEEIFGTDSGIWDSDKDGYYDGQEVFNLYNPKGFAPVKIIDSGLVKEYINPNWQYRVYYPAVWVASGVDSENNSVIFSSISGDFIEVRAYEKKPNENFTIWFSKNIEGQSFTDLALFNNRFKIDGYKRKDSLVAYFIGNNAVFVMFYQTPGNAADIPYRHVMQLMSQSFRPSAVFTDLPGQTMLPPVPETENAL</sequence>
<feature type="region of interest" description="Disordered" evidence="1">
    <location>
        <begin position="97"/>
        <end position="136"/>
    </location>
</feature>
<evidence type="ECO:0000313" key="4">
    <source>
        <dbReference type="Proteomes" id="UP000176300"/>
    </source>
</evidence>
<feature type="compositionally biased region" description="Acidic residues" evidence="1">
    <location>
        <begin position="120"/>
        <end position="134"/>
    </location>
</feature>
<protein>
    <submittedName>
        <fullName evidence="3">Uncharacterized protein</fullName>
    </submittedName>
</protein>
<keyword evidence="2" id="KW-0472">Membrane</keyword>
<reference evidence="3 4" key="1">
    <citation type="journal article" date="2016" name="Nat. Commun.">
        <title>Thousands of microbial genomes shed light on interconnected biogeochemical processes in an aquifer system.</title>
        <authorList>
            <person name="Anantharaman K."/>
            <person name="Brown C.T."/>
            <person name="Hug L.A."/>
            <person name="Sharon I."/>
            <person name="Castelle C.J."/>
            <person name="Probst A.J."/>
            <person name="Thomas B.C."/>
            <person name="Singh A."/>
            <person name="Wilkins M.J."/>
            <person name="Karaoz U."/>
            <person name="Brodie E.L."/>
            <person name="Williams K.H."/>
            <person name="Hubbard S.S."/>
            <person name="Banfield J.F."/>
        </authorList>
    </citation>
    <scope>NUCLEOTIDE SEQUENCE [LARGE SCALE GENOMIC DNA]</scope>
</reference>
<dbReference type="EMBL" id="MFQS01000013">
    <property type="protein sequence ID" value="OGH83430.1"/>
    <property type="molecule type" value="Genomic_DNA"/>
</dbReference>
<keyword evidence="2" id="KW-1133">Transmembrane helix</keyword>
<evidence type="ECO:0000313" key="3">
    <source>
        <dbReference type="EMBL" id="OGH83430.1"/>
    </source>
</evidence>
<feature type="transmembrane region" description="Helical" evidence="2">
    <location>
        <begin position="63"/>
        <end position="83"/>
    </location>
</feature>
<evidence type="ECO:0000256" key="2">
    <source>
        <dbReference type="SAM" id="Phobius"/>
    </source>
</evidence>
<comment type="caution">
    <text evidence="3">The sequence shown here is derived from an EMBL/GenBank/DDBJ whole genome shotgun (WGS) entry which is preliminary data.</text>
</comment>